<dbReference type="Proteomes" id="UP000606786">
    <property type="component" value="Unassembled WGS sequence"/>
</dbReference>
<feature type="transmembrane region" description="Helical" evidence="1">
    <location>
        <begin position="56"/>
        <end position="76"/>
    </location>
</feature>
<protein>
    <submittedName>
        <fullName evidence="2">(Mediterranean fruit fly) hypothetical protein</fullName>
    </submittedName>
</protein>
<name>A0A811V594_CERCA</name>
<keyword evidence="1" id="KW-1133">Transmembrane helix</keyword>
<dbReference type="EMBL" id="CAJHJT010000034">
    <property type="protein sequence ID" value="CAD7005575.1"/>
    <property type="molecule type" value="Genomic_DNA"/>
</dbReference>
<organism evidence="2 3">
    <name type="scientific">Ceratitis capitata</name>
    <name type="common">Mediterranean fruit fly</name>
    <name type="synonym">Tephritis capitata</name>
    <dbReference type="NCBI Taxonomy" id="7213"/>
    <lineage>
        <taxon>Eukaryota</taxon>
        <taxon>Metazoa</taxon>
        <taxon>Ecdysozoa</taxon>
        <taxon>Arthropoda</taxon>
        <taxon>Hexapoda</taxon>
        <taxon>Insecta</taxon>
        <taxon>Pterygota</taxon>
        <taxon>Neoptera</taxon>
        <taxon>Endopterygota</taxon>
        <taxon>Diptera</taxon>
        <taxon>Brachycera</taxon>
        <taxon>Muscomorpha</taxon>
        <taxon>Tephritoidea</taxon>
        <taxon>Tephritidae</taxon>
        <taxon>Ceratitis</taxon>
        <taxon>Ceratitis</taxon>
    </lineage>
</organism>
<evidence type="ECO:0000313" key="3">
    <source>
        <dbReference type="Proteomes" id="UP000606786"/>
    </source>
</evidence>
<evidence type="ECO:0000256" key="1">
    <source>
        <dbReference type="SAM" id="Phobius"/>
    </source>
</evidence>
<reference evidence="2" key="1">
    <citation type="submission" date="2020-11" db="EMBL/GenBank/DDBJ databases">
        <authorList>
            <person name="Whitehead M."/>
        </authorList>
    </citation>
    <scope>NUCLEOTIDE SEQUENCE</scope>
    <source>
        <strain evidence="2">EGII</strain>
    </source>
</reference>
<keyword evidence="3" id="KW-1185">Reference proteome</keyword>
<proteinExistence type="predicted"/>
<comment type="caution">
    <text evidence="2">The sequence shown here is derived from an EMBL/GenBank/DDBJ whole genome shotgun (WGS) entry which is preliminary data.</text>
</comment>
<gene>
    <name evidence="2" type="ORF">CCAP1982_LOCUS13935</name>
</gene>
<evidence type="ECO:0000313" key="2">
    <source>
        <dbReference type="EMBL" id="CAD7005575.1"/>
    </source>
</evidence>
<keyword evidence="1" id="KW-0472">Membrane</keyword>
<sequence length="124" mass="14440">MIFLGGVACLLGGCLRFYDFWYFVKNIRKAIPSHSLSGNQEDTYRPSFMLGPDNPLTIYTASNWQFLFFLSFYAIFIRTLSQNKEIGLILNGLPKLQNFSDYQRRYSFYVSKMLTSLMLEKSNV</sequence>
<accession>A0A811V594</accession>
<dbReference type="AlphaFoldDB" id="A0A811V594"/>
<keyword evidence="1" id="KW-0812">Transmembrane</keyword>